<evidence type="ECO:0000259" key="4">
    <source>
        <dbReference type="PROSITE" id="PS50893"/>
    </source>
</evidence>
<keyword evidence="6" id="KW-1185">Reference proteome</keyword>
<name>A0A074KU95_9BACT</name>
<evidence type="ECO:0000313" key="6">
    <source>
        <dbReference type="Proteomes" id="UP000027821"/>
    </source>
</evidence>
<evidence type="ECO:0000256" key="3">
    <source>
        <dbReference type="ARBA" id="ARBA00022840"/>
    </source>
</evidence>
<dbReference type="STRING" id="1048983.EL17_17250"/>
<comment type="caution">
    <text evidence="5">The sequence shown here is derived from an EMBL/GenBank/DDBJ whole genome shotgun (WGS) entry which is preliminary data.</text>
</comment>
<keyword evidence="3" id="KW-0067">ATP-binding</keyword>
<dbReference type="RefSeq" id="WP_035077058.1">
    <property type="nucleotide sequence ID" value="NZ_JMIH01000024.1"/>
</dbReference>
<dbReference type="InterPro" id="IPR003593">
    <property type="entry name" value="AAA+_ATPase"/>
</dbReference>
<proteinExistence type="predicted"/>
<dbReference type="PANTHER" id="PTHR42939:SF1">
    <property type="entry name" value="ABC TRANSPORTER ATP-BINDING PROTEIN ALBC-RELATED"/>
    <property type="match status" value="1"/>
</dbReference>
<keyword evidence="1" id="KW-0813">Transport</keyword>
<sequence>MLEIHHFLKKYPTGFHLEIEFLKLEKGIHLIQGENGAGKSTLFKAIAGIQTYSGNIILDHIDLKKHPLPYRQQVNFSEAEPLFPGFLSLDDLIIFVSKAKKATENQIKVLKETFQVSSFSANPISTYSSGMLKKTSLLLAFLGEPKLIILDEPFTTIDTGSQDFLIRLIEQKSADGVSFLLSTHQKAFVDLLSFKSVHRLLHGTMISHQ</sequence>
<evidence type="ECO:0000313" key="5">
    <source>
        <dbReference type="EMBL" id="KEO72484.1"/>
    </source>
</evidence>
<dbReference type="PROSITE" id="PS50893">
    <property type="entry name" value="ABC_TRANSPORTER_2"/>
    <property type="match status" value="1"/>
</dbReference>
<dbReference type="InterPro" id="IPR051782">
    <property type="entry name" value="ABC_Transporter_VariousFunc"/>
</dbReference>
<evidence type="ECO:0000256" key="1">
    <source>
        <dbReference type="ARBA" id="ARBA00022448"/>
    </source>
</evidence>
<accession>A0A074KU95</accession>
<dbReference type="eggNOG" id="COG1131">
    <property type="taxonomic scope" value="Bacteria"/>
</dbReference>
<organism evidence="5 6">
    <name type="scientific">Anditalea andensis</name>
    <dbReference type="NCBI Taxonomy" id="1048983"/>
    <lineage>
        <taxon>Bacteria</taxon>
        <taxon>Pseudomonadati</taxon>
        <taxon>Bacteroidota</taxon>
        <taxon>Cytophagia</taxon>
        <taxon>Cytophagales</taxon>
        <taxon>Cytophagaceae</taxon>
        <taxon>Anditalea</taxon>
    </lineage>
</organism>
<gene>
    <name evidence="5" type="ORF">EL17_17250</name>
</gene>
<dbReference type="GO" id="GO:0005524">
    <property type="term" value="F:ATP binding"/>
    <property type="evidence" value="ECO:0007669"/>
    <property type="project" value="UniProtKB-KW"/>
</dbReference>
<dbReference type="OrthoDB" id="9801987at2"/>
<dbReference type="PANTHER" id="PTHR42939">
    <property type="entry name" value="ABC TRANSPORTER ATP-BINDING PROTEIN ALBC-RELATED"/>
    <property type="match status" value="1"/>
</dbReference>
<dbReference type="Pfam" id="PF00005">
    <property type="entry name" value="ABC_tran"/>
    <property type="match status" value="1"/>
</dbReference>
<evidence type="ECO:0000256" key="2">
    <source>
        <dbReference type="ARBA" id="ARBA00022741"/>
    </source>
</evidence>
<dbReference type="EMBL" id="JMIH01000024">
    <property type="protein sequence ID" value="KEO72484.1"/>
    <property type="molecule type" value="Genomic_DNA"/>
</dbReference>
<dbReference type="AlphaFoldDB" id="A0A074KU95"/>
<reference evidence="5 6" key="1">
    <citation type="submission" date="2014-04" db="EMBL/GenBank/DDBJ databases">
        <title>Characterization and application of a salt tolerant electro-active bacterium.</title>
        <authorList>
            <person name="Yang L."/>
            <person name="Wei S."/>
            <person name="Tay Q.X.M."/>
        </authorList>
    </citation>
    <scope>NUCLEOTIDE SEQUENCE [LARGE SCALE GENOMIC DNA]</scope>
    <source>
        <strain evidence="5 6">LY1</strain>
    </source>
</reference>
<feature type="domain" description="ABC transporter" evidence="4">
    <location>
        <begin position="2"/>
        <end position="209"/>
    </location>
</feature>
<dbReference type="SMART" id="SM00382">
    <property type="entry name" value="AAA"/>
    <property type="match status" value="1"/>
</dbReference>
<dbReference type="InterPro" id="IPR003439">
    <property type="entry name" value="ABC_transporter-like_ATP-bd"/>
</dbReference>
<keyword evidence="2" id="KW-0547">Nucleotide-binding</keyword>
<dbReference type="Proteomes" id="UP000027821">
    <property type="component" value="Unassembled WGS sequence"/>
</dbReference>
<protein>
    <recommendedName>
        <fullName evidence="4">ABC transporter domain-containing protein</fullName>
    </recommendedName>
</protein>
<dbReference type="InterPro" id="IPR027417">
    <property type="entry name" value="P-loop_NTPase"/>
</dbReference>
<dbReference type="GO" id="GO:0016887">
    <property type="term" value="F:ATP hydrolysis activity"/>
    <property type="evidence" value="ECO:0007669"/>
    <property type="project" value="InterPro"/>
</dbReference>
<dbReference type="Gene3D" id="3.40.50.300">
    <property type="entry name" value="P-loop containing nucleotide triphosphate hydrolases"/>
    <property type="match status" value="1"/>
</dbReference>
<dbReference type="SUPFAM" id="SSF52540">
    <property type="entry name" value="P-loop containing nucleoside triphosphate hydrolases"/>
    <property type="match status" value="1"/>
</dbReference>